<dbReference type="EMBL" id="JACHIR010000001">
    <property type="protein sequence ID" value="MBB5893481.1"/>
    <property type="molecule type" value="Genomic_DNA"/>
</dbReference>
<evidence type="ECO:0000256" key="2">
    <source>
        <dbReference type="SAM" id="SignalP"/>
    </source>
</evidence>
<gene>
    <name evidence="3" type="ORF">BJ998_004677</name>
</gene>
<reference evidence="3 4" key="1">
    <citation type="submission" date="2020-08" db="EMBL/GenBank/DDBJ databases">
        <title>Sequencing the genomes of 1000 actinobacteria strains.</title>
        <authorList>
            <person name="Klenk H.-P."/>
        </authorList>
    </citation>
    <scope>NUCLEOTIDE SEQUENCE [LARGE SCALE GENOMIC DNA]</scope>
    <source>
        <strain evidence="3 4">DSM 43851</strain>
    </source>
</reference>
<dbReference type="RefSeq" id="WP_184864813.1">
    <property type="nucleotide sequence ID" value="NZ_BAAAWY010000018.1"/>
</dbReference>
<evidence type="ECO:0000313" key="3">
    <source>
        <dbReference type="EMBL" id="MBB5893481.1"/>
    </source>
</evidence>
<feature type="region of interest" description="Disordered" evidence="1">
    <location>
        <begin position="126"/>
        <end position="147"/>
    </location>
</feature>
<feature type="signal peptide" evidence="2">
    <location>
        <begin position="1"/>
        <end position="25"/>
    </location>
</feature>
<dbReference type="AlphaFoldDB" id="A0A7W9NIM9"/>
<comment type="caution">
    <text evidence="3">The sequence shown here is derived from an EMBL/GenBank/DDBJ whole genome shotgun (WGS) entry which is preliminary data.</text>
</comment>
<evidence type="ECO:0000256" key="1">
    <source>
        <dbReference type="SAM" id="MobiDB-lite"/>
    </source>
</evidence>
<name>A0A7W9NIM9_9PSEU</name>
<keyword evidence="4" id="KW-1185">Reference proteome</keyword>
<protein>
    <submittedName>
        <fullName evidence="3">Uncharacterized protein</fullName>
    </submittedName>
</protein>
<proteinExistence type="predicted"/>
<keyword evidence="2" id="KW-0732">Signal</keyword>
<dbReference type="Proteomes" id="UP000585638">
    <property type="component" value="Unassembled WGS sequence"/>
</dbReference>
<feature type="chain" id="PRO_5031372357" evidence="2">
    <location>
        <begin position="26"/>
        <end position="147"/>
    </location>
</feature>
<evidence type="ECO:0000313" key="4">
    <source>
        <dbReference type="Proteomes" id="UP000585638"/>
    </source>
</evidence>
<accession>A0A7W9NIM9</accession>
<organism evidence="3 4">
    <name type="scientific">Kutzneria kofuensis</name>
    <dbReference type="NCBI Taxonomy" id="103725"/>
    <lineage>
        <taxon>Bacteria</taxon>
        <taxon>Bacillati</taxon>
        <taxon>Actinomycetota</taxon>
        <taxon>Actinomycetes</taxon>
        <taxon>Pseudonocardiales</taxon>
        <taxon>Pseudonocardiaceae</taxon>
        <taxon>Kutzneria</taxon>
    </lineage>
</organism>
<sequence length="147" mass="14801">MFVKTILGGTLAVAALVGVAPVALAVGQDEPTVQLNADTAALSGRMNVYQFTEGNTAYGNCSAGKAVFSSSALTFSDYRYEPMADTSANVSATAKLRPGIVAGAYKLAMTCGNKVVSATFTVPGKKATPKPVGAPQTGGGGTATVFE</sequence>
<feature type="compositionally biased region" description="Gly residues" evidence="1">
    <location>
        <begin position="136"/>
        <end position="147"/>
    </location>
</feature>